<keyword evidence="2" id="KW-1133">Transmembrane helix</keyword>
<gene>
    <name evidence="4" type="ORF">QE417_002217</name>
</gene>
<proteinExistence type="predicted"/>
<evidence type="ECO:0000313" key="4">
    <source>
        <dbReference type="EMBL" id="MDT3403145.1"/>
    </source>
</evidence>
<dbReference type="RefSeq" id="WP_311949928.1">
    <property type="nucleotide sequence ID" value="NZ_JAVLVU010000001.1"/>
</dbReference>
<protein>
    <submittedName>
        <fullName evidence="4">Bla regulator protein BlaR1</fullName>
    </submittedName>
</protein>
<feature type="transmembrane region" description="Helical" evidence="2">
    <location>
        <begin position="46"/>
        <end position="69"/>
    </location>
</feature>
<keyword evidence="1" id="KW-0175">Coiled coil</keyword>
<organism evidence="4 5">
    <name type="scientific">Mucilaginibacter terrae</name>
    <dbReference type="NCBI Taxonomy" id="1955052"/>
    <lineage>
        <taxon>Bacteria</taxon>
        <taxon>Pseudomonadati</taxon>
        <taxon>Bacteroidota</taxon>
        <taxon>Sphingobacteriia</taxon>
        <taxon>Sphingobacteriales</taxon>
        <taxon>Sphingobacteriaceae</taxon>
        <taxon>Mucilaginibacter</taxon>
    </lineage>
</organism>
<keyword evidence="2" id="KW-0812">Transmembrane</keyword>
<keyword evidence="5" id="KW-1185">Reference proteome</keyword>
<evidence type="ECO:0000256" key="2">
    <source>
        <dbReference type="SAM" id="Phobius"/>
    </source>
</evidence>
<dbReference type="PANTHER" id="PTHR34978">
    <property type="entry name" value="POSSIBLE SENSOR-TRANSDUCER PROTEIN BLAR"/>
    <property type="match status" value="1"/>
</dbReference>
<feature type="transmembrane region" description="Helical" evidence="2">
    <location>
        <begin position="309"/>
        <end position="329"/>
    </location>
</feature>
<feature type="domain" description="Peptidase M56" evidence="3">
    <location>
        <begin position="15"/>
        <end position="298"/>
    </location>
</feature>
<accession>A0ABU3GWU7</accession>
<dbReference type="Pfam" id="PF05569">
    <property type="entry name" value="Peptidase_M56"/>
    <property type="match status" value="1"/>
</dbReference>
<sequence>METVLYNLGQAVGAAIIHSLWQALLVYLVLRAMLAALPGISAGGKYNLSVAALMSISLWFLFTLVMQLYDQNWGNNDALQETYPLTLQAMSKSAVQVYQDYSLSLRPHLPYISLLYMCGLILQTTRLMWNRQQLNQLKQSFIQNDALSEQVSRLAKRLSLNKTVFIGLSKYVTVPCVAGYLKPILLLPASVYTCLSAAEIEAIIIHELAHVKRHDYLVNYMQQLLATVMFFNPFTHLINRIINTERENCCDDMVVSVTGQPLNYAYALLKLQETQTHQNTLALAATGKNYTLLNRIERIMKTQKPSGNIRHLVFSLALLAGSICSIAWLNPEFKDGKLVVRPVKAFNARQNVLTDTLPKHHKMPETLKVVKTSKPKLPKAAKPASTEDIGYAVSYSDDPKLDRLTREVDKQAAIIDKYYNSPKYLKLQQELEKVGEKLDMFQESPEIKGLQERFEKQSSSFDALNNDPQIEKINSQIDELSNNIDQYYNSTEYKKALDNYEKAEKELGNIANPNSNTYKARYKAFQKAADNFNKYQHSQYIKNQQDEIRILSGKMREFYNSAEYVKQRDAIKLMSDSIGKAFHNPKMKGYREQMNALQKQLQLLQSTPELKLAHLRLKQASQRVREYMNSAEFKKRNPTYMSNGYTHQLKKTKVEKLEIKEKPKEIIILEPTIN</sequence>
<dbReference type="InterPro" id="IPR008756">
    <property type="entry name" value="Peptidase_M56"/>
</dbReference>
<evidence type="ECO:0000313" key="5">
    <source>
        <dbReference type="Proteomes" id="UP001258315"/>
    </source>
</evidence>
<dbReference type="EMBL" id="JAVLVU010000001">
    <property type="protein sequence ID" value="MDT3403145.1"/>
    <property type="molecule type" value="Genomic_DNA"/>
</dbReference>
<evidence type="ECO:0000256" key="1">
    <source>
        <dbReference type="SAM" id="Coils"/>
    </source>
</evidence>
<dbReference type="InterPro" id="IPR052173">
    <property type="entry name" value="Beta-lactam_resp_regulator"/>
</dbReference>
<evidence type="ECO:0000259" key="3">
    <source>
        <dbReference type="Pfam" id="PF05569"/>
    </source>
</evidence>
<name>A0ABU3GWU7_9SPHI</name>
<dbReference type="Gene3D" id="3.30.2010.10">
    <property type="entry name" value="Metalloproteases ('zincins'), catalytic domain"/>
    <property type="match status" value="1"/>
</dbReference>
<dbReference type="CDD" id="cd07341">
    <property type="entry name" value="M56_BlaR1_MecR1_like"/>
    <property type="match status" value="1"/>
</dbReference>
<reference evidence="5" key="1">
    <citation type="submission" date="2023-07" db="EMBL/GenBank/DDBJ databases">
        <title>Functional and genomic diversity of the sorghum phyllosphere microbiome.</title>
        <authorList>
            <person name="Shade A."/>
        </authorList>
    </citation>
    <scope>NUCLEOTIDE SEQUENCE [LARGE SCALE GENOMIC DNA]</scope>
    <source>
        <strain evidence="5">SORGH_AS_0422</strain>
    </source>
</reference>
<comment type="caution">
    <text evidence="4">The sequence shown here is derived from an EMBL/GenBank/DDBJ whole genome shotgun (WGS) entry which is preliminary data.</text>
</comment>
<feature type="coiled-coil region" evidence="1">
    <location>
        <begin position="587"/>
        <end position="637"/>
    </location>
</feature>
<keyword evidence="2" id="KW-0472">Membrane</keyword>
<feature type="transmembrane region" description="Helical" evidence="2">
    <location>
        <begin position="109"/>
        <end position="129"/>
    </location>
</feature>
<dbReference type="PANTHER" id="PTHR34978:SF3">
    <property type="entry name" value="SLR0241 PROTEIN"/>
    <property type="match status" value="1"/>
</dbReference>
<feature type="transmembrane region" description="Helical" evidence="2">
    <location>
        <begin position="12"/>
        <end position="34"/>
    </location>
</feature>
<dbReference type="Proteomes" id="UP001258315">
    <property type="component" value="Unassembled WGS sequence"/>
</dbReference>